<dbReference type="InterPro" id="IPR038117">
    <property type="entry name" value="BofC_C_sf"/>
</dbReference>
<sequence>MSNNRPFIISSIIVVLLLVALYAQELYLEKKQHRFVVDPTVTEDVLLQEALSYATLYKVTLVDSYLCGSEDITYREVYAPSLEVLQLGLKREYNDNYQVQKIEENEIRLTNEHANIHPDMLGNILFGINARNQLVIYHQDETPNHPMNEFFPIEVDWIPEEQIAQLEKGIVIHDLEDYHSVLSTFNEYIIEYPFSQP</sequence>
<accession>A0A1E5L2V7</accession>
<dbReference type="AlphaFoldDB" id="A0A1E5L2V7"/>
<dbReference type="InterPro" id="IPR015050">
    <property type="entry name" value="BofC_C"/>
</dbReference>
<evidence type="ECO:0000313" key="3">
    <source>
        <dbReference type="Proteomes" id="UP000095255"/>
    </source>
</evidence>
<dbReference type="EMBL" id="MJAT01000038">
    <property type="protein sequence ID" value="OEH84393.1"/>
    <property type="molecule type" value="Genomic_DNA"/>
</dbReference>
<evidence type="ECO:0000313" key="2">
    <source>
        <dbReference type="EMBL" id="OEH84393.1"/>
    </source>
</evidence>
<name>A0A1E5L2V7_9FIRM</name>
<dbReference type="Gene3D" id="3.30.70.1740">
    <property type="entry name" value="Bypass-of-forespore C, C-terminal domain"/>
    <property type="match status" value="1"/>
</dbReference>
<evidence type="ECO:0000259" key="1">
    <source>
        <dbReference type="Pfam" id="PF08955"/>
    </source>
</evidence>
<dbReference type="OrthoDB" id="2678751at2"/>
<gene>
    <name evidence="2" type="ORF">BHU72_09240</name>
</gene>
<feature type="domain" description="Bypass of forespore C C-terminal" evidence="1">
    <location>
        <begin position="116"/>
        <end position="186"/>
    </location>
</feature>
<dbReference type="STRING" id="1390249.BHU72_09240"/>
<dbReference type="Proteomes" id="UP000095255">
    <property type="component" value="Unassembled WGS sequence"/>
</dbReference>
<comment type="caution">
    <text evidence="2">The sequence shown here is derived from an EMBL/GenBank/DDBJ whole genome shotgun (WGS) entry which is preliminary data.</text>
</comment>
<protein>
    <recommendedName>
        <fullName evidence="1">Bypass of forespore C C-terminal domain-containing protein</fullName>
    </recommendedName>
</protein>
<dbReference type="Pfam" id="PF08955">
    <property type="entry name" value="BofC_C"/>
    <property type="match status" value="1"/>
</dbReference>
<reference evidence="2 3" key="1">
    <citation type="submission" date="2016-09" db="EMBL/GenBank/DDBJ databases">
        <title>Desulfuribacillus arsenicus sp. nov., an obligately anaerobic, dissimilatory arsenic- and antimonate-reducing bacterium isolated from anoxic sediments.</title>
        <authorList>
            <person name="Abin C.A."/>
            <person name="Hollibaugh J.T."/>
        </authorList>
    </citation>
    <scope>NUCLEOTIDE SEQUENCE [LARGE SCALE GENOMIC DNA]</scope>
    <source>
        <strain evidence="2 3">MLFW-2</strain>
    </source>
</reference>
<dbReference type="RefSeq" id="WP_069703106.1">
    <property type="nucleotide sequence ID" value="NZ_MJAT01000038.1"/>
</dbReference>
<organism evidence="2 3">
    <name type="scientific">Desulfuribacillus stibiiarsenatis</name>
    <dbReference type="NCBI Taxonomy" id="1390249"/>
    <lineage>
        <taxon>Bacteria</taxon>
        <taxon>Bacillati</taxon>
        <taxon>Bacillota</taxon>
        <taxon>Desulfuribacillia</taxon>
        <taxon>Desulfuribacillales</taxon>
        <taxon>Desulfuribacillaceae</taxon>
        <taxon>Desulfuribacillus</taxon>
    </lineage>
</organism>
<keyword evidence="3" id="KW-1185">Reference proteome</keyword>
<proteinExistence type="predicted"/>